<dbReference type="KEGG" id="teq:TEQUI_1314"/>
<keyword evidence="3 7" id="KW-0732">Signal</keyword>
<evidence type="ECO:0000256" key="2">
    <source>
        <dbReference type="ARBA" id="ARBA00008973"/>
    </source>
</evidence>
<dbReference type="Proteomes" id="UP000007472">
    <property type="component" value="Chromosome"/>
</dbReference>
<name>A0A654KIT1_TAYEM</name>
<evidence type="ECO:0000313" key="9">
    <source>
        <dbReference type="Proteomes" id="UP000007472"/>
    </source>
</evidence>
<feature type="signal peptide" evidence="7">
    <location>
        <begin position="1"/>
        <end position="22"/>
    </location>
</feature>
<dbReference type="PANTHER" id="PTHR30429:SF0">
    <property type="entry name" value="METHIONINE-BINDING LIPOPROTEIN METQ"/>
    <property type="match status" value="1"/>
</dbReference>
<dbReference type="InterPro" id="IPR004872">
    <property type="entry name" value="Lipoprotein_NlpA"/>
</dbReference>
<evidence type="ECO:0000256" key="5">
    <source>
        <dbReference type="ARBA" id="ARBA00023139"/>
    </source>
</evidence>
<organism evidence="8 9">
    <name type="scientific">Taylorella equigenitalis (strain MCE9)</name>
    <dbReference type="NCBI Taxonomy" id="937774"/>
    <lineage>
        <taxon>Bacteria</taxon>
        <taxon>Pseudomonadati</taxon>
        <taxon>Pseudomonadota</taxon>
        <taxon>Betaproteobacteria</taxon>
        <taxon>Burkholderiales</taxon>
        <taxon>Alcaligenaceae</taxon>
        <taxon>Taylorella</taxon>
    </lineage>
</organism>
<dbReference type="CDD" id="cd13597">
    <property type="entry name" value="PBP2_lipoprotein_Tp32"/>
    <property type="match status" value="1"/>
</dbReference>
<dbReference type="EMBL" id="CP002456">
    <property type="protein sequence ID" value="ADU92234.1"/>
    <property type="molecule type" value="Genomic_DNA"/>
</dbReference>
<keyword evidence="6" id="KW-0449">Lipoprotein</keyword>
<dbReference type="Pfam" id="PF03180">
    <property type="entry name" value="Lipoprotein_9"/>
    <property type="match status" value="1"/>
</dbReference>
<keyword evidence="5" id="KW-0564">Palmitate</keyword>
<reference evidence="8 9" key="1">
    <citation type="journal article" date="2011" name="J. Bacteriol.">
        <title>Genome sequence of Taylorella equigenitalis MCE9, the causative agent of contagious equine metritis.</title>
        <authorList>
            <person name="Hebert L."/>
            <person name="Moumen B."/>
            <person name="Duquesne F."/>
            <person name="Breuil M.F."/>
            <person name="Laugier C."/>
            <person name="Batto J.M."/>
            <person name="Renault P."/>
            <person name="Petry S."/>
        </authorList>
    </citation>
    <scope>NUCLEOTIDE SEQUENCE [LARGE SCALE GENOMIC DNA]</scope>
    <source>
        <strain evidence="8 9">MCE9</strain>
    </source>
</reference>
<proteinExistence type="inferred from homology"/>
<evidence type="ECO:0000313" key="8">
    <source>
        <dbReference type="EMBL" id="ADU92234.1"/>
    </source>
</evidence>
<feature type="chain" id="PRO_5024939726" evidence="7">
    <location>
        <begin position="23"/>
        <end position="263"/>
    </location>
</feature>
<sequence>MKKFITSTAFALVASVASIASAENLKLSVAATPVPAAEVLEFMKPALAKKGVDLTVHVFTDYIQPNQQVADGDIDMNCFQHVPHLDSFNKRKNTNLVPVGGMYLPPMAAYSKKIKNLSELKDGARVSIPNDTTNSTRALLILQQAGLIKLKDPKNLFSTAKDIAENPKKLKFIELEAAGVPRSLPDVDLAVINTNYALEVGLNPKSDSIILEDVNSPYANVCAAPESFKDNKALKILVAEWGSEETKKFILDKYKGTVIPRKD</sequence>
<dbReference type="GO" id="GO:0016020">
    <property type="term" value="C:membrane"/>
    <property type="evidence" value="ECO:0007669"/>
    <property type="project" value="UniProtKB-SubCell"/>
</dbReference>
<dbReference type="PIRSF" id="PIRSF002854">
    <property type="entry name" value="MetQ"/>
    <property type="match status" value="1"/>
</dbReference>
<evidence type="ECO:0000256" key="1">
    <source>
        <dbReference type="ARBA" id="ARBA00004635"/>
    </source>
</evidence>
<dbReference type="Gene3D" id="3.40.190.10">
    <property type="entry name" value="Periplasmic binding protein-like II"/>
    <property type="match status" value="2"/>
</dbReference>
<gene>
    <name evidence="8" type="ordered locus">TEQUI_1314</name>
</gene>
<keyword evidence="4" id="KW-0472">Membrane</keyword>
<protein>
    <submittedName>
        <fullName evidence="8">Methionine ABC transporter substrate-binding protein</fullName>
    </submittedName>
</protein>
<dbReference type="SUPFAM" id="SSF53850">
    <property type="entry name" value="Periplasmic binding protein-like II"/>
    <property type="match status" value="1"/>
</dbReference>
<accession>A0A654KIT1</accession>
<dbReference type="AlphaFoldDB" id="A0A654KIT1"/>
<comment type="similarity">
    <text evidence="2">Belongs to the NlpA lipoprotein family.</text>
</comment>
<evidence type="ECO:0000256" key="6">
    <source>
        <dbReference type="ARBA" id="ARBA00023288"/>
    </source>
</evidence>
<evidence type="ECO:0000256" key="4">
    <source>
        <dbReference type="ARBA" id="ARBA00023136"/>
    </source>
</evidence>
<evidence type="ECO:0000256" key="7">
    <source>
        <dbReference type="SAM" id="SignalP"/>
    </source>
</evidence>
<comment type="subcellular location">
    <subcellularLocation>
        <location evidence="1">Membrane</location>
        <topology evidence="1">Lipid-anchor</topology>
    </subcellularLocation>
</comment>
<dbReference type="NCBIfam" id="TIGR00363">
    <property type="entry name" value="MetQ/NlpA family lipoprotein"/>
    <property type="match status" value="1"/>
</dbReference>
<evidence type="ECO:0000256" key="3">
    <source>
        <dbReference type="ARBA" id="ARBA00022729"/>
    </source>
</evidence>
<dbReference type="PANTHER" id="PTHR30429">
    <property type="entry name" value="D-METHIONINE-BINDING LIPOPROTEIN METQ"/>
    <property type="match status" value="1"/>
</dbReference>